<sequence length="337" mass="36120">MHVKAVVTGGAGFIGSHLSDYLVARGHRIVVLDDLSTGSETNLKQLRDNSSFELVKGSILDKGLVDDLISDCDTVFHLAAAVGVHTIVDRPLQSLRTNLHGTENVVEAAAAHGARVMVASTSEVYGKNDADGLTEDSDRILGSALKSRWSYAAAKGLDELVAYVYGQETGLPTVITRFFNIVGPRQTGRYGMVVPRFVSQALAGEPITVYGDGAQRRCFGSVFDVVPAVVQLMETPAAYNQAVNLGGLEEISIRGLAERVIELTGSTSTIEYVPYDEAYGEGYEDMRRRMPDTTLAGKLIDYRPSRRLDDIITSIIAHGQPAVPVASPAPSPEVAVA</sequence>
<dbReference type="AlphaFoldDB" id="A0A9W6P552"/>
<feature type="domain" description="NAD-dependent epimerase/dehydratase" evidence="5">
    <location>
        <begin position="6"/>
        <end position="246"/>
    </location>
</feature>
<evidence type="ECO:0000256" key="4">
    <source>
        <dbReference type="ARBA" id="ARBA00023239"/>
    </source>
</evidence>
<keyword evidence="7" id="KW-1185">Reference proteome</keyword>
<dbReference type="GO" id="GO:0048040">
    <property type="term" value="F:UDP-glucuronate decarboxylase activity"/>
    <property type="evidence" value="ECO:0007669"/>
    <property type="project" value="TreeGrafter"/>
</dbReference>
<evidence type="ECO:0000256" key="1">
    <source>
        <dbReference type="ARBA" id="ARBA00001911"/>
    </source>
</evidence>
<dbReference type="SUPFAM" id="SSF51735">
    <property type="entry name" value="NAD(P)-binding Rossmann-fold domains"/>
    <property type="match status" value="1"/>
</dbReference>
<dbReference type="InterPro" id="IPR044516">
    <property type="entry name" value="UXS-like"/>
</dbReference>
<comment type="caution">
    <text evidence="6">The sequence shown here is derived from an EMBL/GenBank/DDBJ whole genome shotgun (WGS) entry which is preliminary data.</text>
</comment>
<dbReference type="GO" id="GO:0042732">
    <property type="term" value="P:D-xylose metabolic process"/>
    <property type="evidence" value="ECO:0007669"/>
    <property type="project" value="InterPro"/>
</dbReference>
<name>A0A9W6P552_9ACTN</name>
<dbReference type="Pfam" id="PF01370">
    <property type="entry name" value="Epimerase"/>
    <property type="match status" value="1"/>
</dbReference>
<dbReference type="GO" id="GO:0005737">
    <property type="term" value="C:cytoplasm"/>
    <property type="evidence" value="ECO:0007669"/>
    <property type="project" value="TreeGrafter"/>
</dbReference>
<evidence type="ECO:0000313" key="6">
    <source>
        <dbReference type="EMBL" id="GLU47259.1"/>
    </source>
</evidence>
<dbReference type="Proteomes" id="UP001165092">
    <property type="component" value="Unassembled WGS sequence"/>
</dbReference>
<evidence type="ECO:0000313" key="7">
    <source>
        <dbReference type="Proteomes" id="UP001165092"/>
    </source>
</evidence>
<dbReference type="InterPro" id="IPR001509">
    <property type="entry name" value="Epimerase_deHydtase"/>
</dbReference>
<keyword evidence="4" id="KW-0456">Lyase</keyword>
<dbReference type="PANTHER" id="PTHR43078">
    <property type="entry name" value="UDP-GLUCURONIC ACID DECARBOXYLASE-RELATED"/>
    <property type="match status" value="1"/>
</dbReference>
<reference evidence="6" key="1">
    <citation type="submission" date="2023-02" db="EMBL/GenBank/DDBJ databases">
        <title>Nocardiopsis ansamitocini NBRC 112285.</title>
        <authorList>
            <person name="Ichikawa N."/>
            <person name="Sato H."/>
            <person name="Tonouchi N."/>
        </authorList>
    </citation>
    <scope>NUCLEOTIDE SEQUENCE</scope>
    <source>
        <strain evidence="6">NBRC 112285</strain>
    </source>
</reference>
<dbReference type="InterPro" id="IPR036291">
    <property type="entry name" value="NAD(P)-bd_dom_sf"/>
</dbReference>
<keyword evidence="2" id="KW-0210">Decarboxylase</keyword>
<dbReference type="EMBL" id="BSQG01000002">
    <property type="protein sequence ID" value="GLU47259.1"/>
    <property type="molecule type" value="Genomic_DNA"/>
</dbReference>
<evidence type="ECO:0000259" key="5">
    <source>
        <dbReference type="Pfam" id="PF01370"/>
    </source>
</evidence>
<evidence type="ECO:0000256" key="2">
    <source>
        <dbReference type="ARBA" id="ARBA00022793"/>
    </source>
</evidence>
<comment type="cofactor">
    <cofactor evidence="1">
        <name>NAD(+)</name>
        <dbReference type="ChEBI" id="CHEBI:57540"/>
    </cofactor>
</comment>
<gene>
    <name evidence="6" type="primary">galE</name>
    <name evidence="6" type="ORF">Nans01_16100</name>
</gene>
<organism evidence="6 7">
    <name type="scientific">Nocardiopsis ansamitocini</name>
    <dbReference type="NCBI Taxonomy" id="1670832"/>
    <lineage>
        <taxon>Bacteria</taxon>
        <taxon>Bacillati</taxon>
        <taxon>Actinomycetota</taxon>
        <taxon>Actinomycetes</taxon>
        <taxon>Streptosporangiales</taxon>
        <taxon>Nocardiopsidaceae</taxon>
        <taxon>Nocardiopsis</taxon>
    </lineage>
</organism>
<dbReference type="GO" id="GO:0070403">
    <property type="term" value="F:NAD+ binding"/>
    <property type="evidence" value="ECO:0007669"/>
    <property type="project" value="InterPro"/>
</dbReference>
<dbReference type="PANTHER" id="PTHR43078:SF6">
    <property type="entry name" value="UDP-GLUCURONIC ACID DECARBOXYLASE 1"/>
    <property type="match status" value="1"/>
</dbReference>
<accession>A0A9W6P552</accession>
<evidence type="ECO:0000256" key="3">
    <source>
        <dbReference type="ARBA" id="ARBA00023027"/>
    </source>
</evidence>
<proteinExistence type="predicted"/>
<keyword evidence="3" id="KW-0520">NAD</keyword>
<dbReference type="Gene3D" id="3.40.50.720">
    <property type="entry name" value="NAD(P)-binding Rossmann-like Domain"/>
    <property type="match status" value="1"/>
</dbReference>
<protein>
    <submittedName>
        <fullName evidence="6">UDP-glucose 4-epimerase</fullName>
    </submittedName>
</protein>